<evidence type="ECO:0000256" key="2">
    <source>
        <dbReference type="ARBA" id="ARBA00022714"/>
    </source>
</evidence>
<dbReference type="PANTHER" id="PTHR37424">
    <property type="entry name" value="BACTERIOFERRITIN-ASSOCIATED FERREDOXIN"/>
    <property type="match status" value="1"/>
</dbReference>
<dbReference type="GO" id="GO:0046872">
    <property type="term" value="F:metal ion binding"/>
    <property type="evidence" value="ECO:0007669"/>
    <property type="project" value="UniProtKB-KW"/>
</dbReference>
<dbReference type="InterPro" id="IPR052371">
    <property type="entry name" value="BFD-associated_ferredoxin"/>
</dbReference>
<dbReference type="GO" id="GO:0051537">
    <property type="term" value="F:2 iron, 2 sulfur cluster binding"/>
    <property type="evidence" value="ECO:0007669"/>
    <property type="project" value="UniProtKB-KW"/>
</dbReference>
<accession>A0A1H7LU61</accession>
<keyword evidence="6" id="KW-0411">Iron-sulfur</keyword>
<proteinExistence type="inferred from homology"/>
<keyword evidence="5" id="KW-0408">Iron</keyword>
<dbReference type="STRING" id="1429083.GCA_001885685_01520"/>
<gene>
    <name evidence="11" type="ORF">SAMN05216214_107127</name>
</gene>
<evidence type="ECO:0000256" key="9">
    <source>
        <dbReference type="ARBA" id="ARBA00046332"/>
    </source>
</evidence>
<dbReference type="Gene3D" id="1.10.10.1100">
    <property type="entry name" value="BFD-like [2Fe-2S]-binding domain"/>
    <property type="match status" value="1"/>
</dbReference>
<protein>
    <recommendedName>
        <fullName evidence="8">Bacterioferritin-associated ferredoxin</fullName>
    </recommendedName>
</protein>
<keyword evidence="3" id="KW-0479">Metal-binding</keyword>
<dbReference type="Pfam" id="PF04324">
    <property type="entry name" value="Fer2_BFD"/>
    <property type="match status" value="1"/>
</dbReference>
<feature type="domain" description="BFD-like [2Fe-2S]-binding" evidence="10">
    <location>
        <begin position="2"/>
        <end position="49"/>
    </location>
</feature>
<evidence type="ECO:0000256" key="6">
    <source>
        <dbReference type="ARBA" id="ARBA00023014"/>
    </source>
</evidence>
<dbReference type="InterPro" id="IPR041854">
    <property type="entry name" value="BFD-like_2Fe2S-bd_dom_sf"/>
</dbReference>
<evidence type="ECO:0000256" key="3">
    <source>
        <dbReference type="ARBA" id="ARBA00022723"/>
    </source>
</evidence>
<organism evidence="11 12">
    <name type="scientific">Atopomonas hussainii</name>
    <dbReference type="NCBI Taxonomy" id="1429083"/>
    <lineage>
        <taxon>Bacteria</taxon>
        <taxon>Pseudomonadati</taxon>
        <taxon>Pseudomonadota</taxon>
        <taxon>Gammaproteobacteria</taxon>
        <taxon>Pseudomonadales</taxon>
        <taxon>Pseudomonadaceae</taxon>
        <taxon>Atopomonas</taxon>
    </lineage>
</organism>
<name>A0A1H7LU61_9GAMM</name>
<evidence type="ECO:0000259" key="10">
    <source>
        <dbReference type="Pfam" id="PF04324"/>
    </source>
</evidence>
<dbReference type="CDD" id="cd19945">
    <property type="entry name" value="Fer2_BFD"/>
    <property type="match status" value="1"/>
</dbReference>
<keyword evidence="4" id="KW-0249">Electron transport</keyword>
<evidence type="ECO:0000256" key="1">
    <source>
        <dbReference type="ARBA" id="ARBA00022448"/>
    </source>
</evidence>
<evidence type="ECO:0000313" key="12">
    <source>
        <dbReference type="Proteomes" id="UP000185766"/>
    </source>
</evidence>
<keyword evidence="12" id="KW-1185">Reference proteome</keyword>
<evidence type="ECO:0000256" key="4">
    <source>
        <dbReference type="ARBA" id="ARBA00022982"/>
    </source>
</evidence>
<evidence type="ECO:0000313" key="11">
    <source>
        <dbReference type="EMBL" id="SEL02504.1"/>
    </source>
</evidence>
<dbReference type="OrthoDB" id="9815350at2"/>
<evidence type="ECO:0000256" key="7">
    <source>
        <dbReference type="ARBA" id="ARBA00034078"/>
    </source>
</evidence>
<reference evidence="11 12" key="1">
    <citation type="submission" date="2016-10" db="EMBL/GenBank/DDBJ databases">
        <authorList>
            <person name="de Groot N.N."/>
        </authorList>
    </citation>
    <scope>NUCLEOTIDE SEQUENCE [LARGE SCALE GENOMIC DNA]</scope>
    <source>
        <strain evidence="11 12">JCM 19513</strain>
    </source>
</reference>
<dbReference type="AlphaFoldDB" id="A0A1H7LU61"/>
<evidence type="ECO:0000256" key="8">
    <source>
        <dbReference type="ARBA" id="ARBA00039386"/>
    </source>
</evidence>
<dbReference type="PANTHER" id="PTHR37424:SF1">
    <property type="entry name" value="BACTERIOFERRITIN-ASSOCIATED FERREDOXIN"/>
    <property type="match status" value="1"/>
</dbReference>
<dbReference type="Proteomes" id="UP000185766">
    <property type="component" value="Unassembled WGS sequence"/>
</dbReference>
<comment type="similarity">
    <text evidence="9">Belongs to the Bfd family.</text>
</comment>
<dbReference type="RefSeq" id="WP_071870771.1">
    <property type="nucleotide sequence ID" value="NZ_FOAS01000007.1"/>
</dbReference>
<keyword evidence="1" id="KW-0813">Transport</keyword>
<dbReference type="InterPro" id="IPR007419">
    <property type="entry name" value="BFD-like_2Fe2S-bd_dom"/>
</dbReference>
<keyword evidence="2" id="KW-0001">2Fe-2S</keyword>
<evidence type="ECO:0000256" key="5">
    <source>
        <dbReference type="ARBA" id="ARBA00023004"/>
    </source>
</evidence>
<sequence length="71" mass="7631">MYVCLCEGVTDTQLRNAVADGCNSYKEVRLKTGVASQCGRCACQAKQVVRDALAEMTFDYDLAYPAACVAA</sequence>
<comment type="cofactor">
    <cofactor evidence="7">
        <name>[2Fe-2S] cluster</name>
        <dbReference type="ChEBI" id="CHEBI:190135"/>
    </cofactor>
</comment>
<dbReference type="EMBL" id="FOAS01000007">
    <property type="protein sequence ID" value="SEL02504.1"/>
    <property type="molecule type" value="Genomic_DNA"/>
</dbReference>